<accession>A0A6F9DJS4</accession>
<organism evidence="2">
    <name type="scientific">Phallusia mammillata</name>
    <dbReference type="NCBI Taxonomy" id="59560"/>
    <lineage>
        <taxon>Eukaryota</taxon>
        <taxon>Metazoa</taxon>
        <taxon>Chordata</taxon>
        <taxon>Tunicata</taxon>
        <taxon>Ascidiacea</taxon>
        <taxon>Phlebobranchia</taxon>
        <taxon>Ascidiidae</taxon>
        <taxon>Phallusia</taxon>
    </lineage>
</organism>
<feature type="compositionally biased region" description="Acidic residues" evidence="1">
    <location>
        <begin position="536"/>
        <end position="545"/>
    </location>
</feature>
<sequence length="682" mass="75818">MCKLLYIATGDPRLASRLGQLAEELSIEGGDINALYHEICRSVKKRIQYAAQNTSKGEVVTEVEDGNSSHNIHLNVGKLSENTKEARFILNAAYSYPKRPKSAVLSSGEHLITGRSRPATTPHGVQTTKSLINPHLELGSQILLGAQNLARVIALPEQNVALVQMDSVPAPNGSVVVQTRDMEQHYCYVDVNLLEFDVFTGYWRPQGSVGDRVTLQGPTLLTEHGDVTCLEVDKGKSLQETKHQMMIAWVQDVDEKAVKPEEWNSKLSHATKKSRKTDKRTPTNTWGNMTEEKVIAPTTQPPTNAVTLRPLSSMFCEKMDLSLSASVLESGMMPLNIGTDPDIAWTNRQQPHDLQQNSTFLTEEGNLGMEKAQLEINLNLPSETEDLENVRMEMWSTDNESKLYVGRIESVGQYKTDSEFSVQLQRETGTNMDNKTLLNEGYNSDVQQNETPHTEPHRVIANSQDKQNVLQSSVENIVEEQHMKKPTLATIRIPSFESNENETVHTMDPESQNPELSGATVNDDHVMCTSNRNVDNEDSDKEEAEIQTTGISTIIIGSTAVGEDVSLGDDESKLTGTENKSYQNSKQRSSKKTARRVQSARVPENVESKTSSLVTRPYSAVVTRPKHVVFGNNECDSDSRPGSASSFQLQRTEAWRSSASSGRHSHTFTKVLGLEDPNYWHQ</sequence>
<reference evidence="2" key="1">
    <citation type="submission" date="2020-04" db="EMBL/GenBank/DDBJ databases">
        <authorList>
            <person name="Neveu A P."/>
        </authorList>
    </citation>
    <scope>NUCLEOTIDE SEQUENCE</scope>
    <source>
        <tissue evidence="2">Whole embryo</tissue>
    </source>
</reference>
<dbReference type="AlphaFoldDB" id="A0A6F9DJS4"/>
<name>A0A6F9DJS4_9ASCI</name>
<evidence type="ECO:0000313" key="2">
    <source>
        <dbReference type="EMBL" id="CAB3263165.1"/>
    </source>
</evidence>
<feature type="region of interest" description="Disordered" evidence="1">
    <location>
        <begin position="265"/>
        <end position="286"/>
    </location>
</feature>
<feature type="region of interest" description="Disordered" evidence="1">
    <location>
        <begin position="500"/>
        <end position="545"/>
    </location>
</feature>
<protein>
    <submittedName>
        <fullName evidence="2">Uncharacterized protein LOC104265755</fullName>
    </submittedName>
</protein>
<feature type="region of interest" description="Disordered" evidence="1">
    <location>
        <begin position="632"/>
        <end position="651"/>
    </location>
</feature>
<gene>
    <name evidence="2" type="primary">LOC104265755-001</name>
</gene>
<proteinExistence type="evidence at transcript level"/>
<feature type="compositionally biased region" description="Polar residues" evidence="1">
    <location>
        <begin position="640"/>
        <end position="651"/>
    </location>
</feature>
<feature type="compositionally biased region" description="Basic residues" evidence="1">
    <location>
        <begin position="269"/>
        <end position="278"/>
    </location>
</feature>
<feature type="region of interest" description="Disordered" evidence="1">
    <location>
        <begin position="567"/>
        <end position="611"/>
    </location>
</feature>
<feature type="compositionally biased region" description="Polar residues" evidence="1">
    <location>
        <begin position="574"/>
        <end position="587"/>
    </location>
</feature>
<evidence type="ECO:0000256" key="1">
    <source>
        <dbReference type="SAM" id="MobiDB-lite"/>
    </source>
</evidence>
<dbReference type="EMBL" id="LR787303">
    <property type="protein sequence ID" value="CAB3263165.1"/>
    <property type="molecule type" value="mRNA"/>
</dbReference>